<name>A0ACB9BK12_CICIN</name>
<keyword evidence="2" id="KW-1185">Reference proteome</keyword>
<evidence type="ECO:0000313" key="1">
    <source>
        <dbReference type="EMBL" id="KAI3722357.1"/>
    </source>
</evidence>
<dbReference type="Proteomes" id="UP001055811">
    <property type="component" value="Linkage Group LG06"/>
</dbReference>
<evidence type="ECO:0000313" key="2">
    <source>
        <dbReference type="Proteomes" id="UP001055811"/>
    </source>
</evidence>
<protein>
    <submittedName>
        <fullName evidence="1">Uncharacterized protein</fullName>
    </submittedName>
</protein>
<reference evidence="1 2" key="2">
    <citation type="journal article" date="2022" name="Mol. Ecol. Resour.">
        <title>The genomes of chicory, endive, great burdock and yacon provide insights into Asteraceae paleo-polyploidization history and plant inulin production.</title>
        <authorList>
            <person name="Fan W."/>
            <person name="Wang S."/>
            <person name="Wang H."/>
            <person name="Wang A."/>
            <person name="Jiang F."/>
            <person name="Liu H."/>
            <person name="Zhao H."/>
            <person name="Xu D."/>
            <person name="Zhang Y."/>
        </authorList>
    </citation>
    <scope>NUCLEOTIDE SEQUENCE [LARGE SCALE GENOMIC DNA]</scope>
    <source>
        <strain evidence="2">cv. Punajuju</strain>
        <tissue evidence="1">Leaves</tissue>
    </source>
</reference>
<accession>A0ACB9BK12</accession>
<gene>
    <name evidence="1" type="ORF">L2E82_33393</name>
</gene>
<sequence length="71" mass="8015">MSGRGLAFPSVFLSIAADQQHLLRFSGDSDESGGFWDDYWLTESLLHDGDSFFRWGGVRKTTVNRVVENCE</sequence>
<comment type="caution">
    <text evidence="1">The sequence shown here is derived from an EMBL/GenBank/DDBJ whole genome shotgun (WGS) entry which is preliminary data.</text>
</comment>
<proteinExistence type="predicted"/>
<organism evidence="1 2">
    <name type="scientific">Cichorium intybus</name>
    <name type="common">Chicory</name>
    <dbReference type="NCBI Taxonomy" id="13427"/>
    <lineage>
        <taxon>Eukaryota</taxon>
        <taxon>Viridiplantae</taxon>
        <taxon>Streptophyta</taxon>
        <taxon>Embryophyta</taxon>
        <taxon>Tracheophyta</taxon>
        <taxon>Spermatophyta</taxon>
        <taxon>Magnoliopsida</taxon>
        <taxon>eudicotyledons</taxon>
        <taxon>Gunneridae</taxon>
        <taxon>Pentapetalae</taxon>
        <taxon>asterids</taxon>
        <taxon>campanulids</taxon>
        <taxon>Asterales</taxon>
        <taxon>Asteraceae</taxon>
        <taxon>Cichorioideae</taxon>
        <taxon>Cichorieae</taxon>
        <taxon>Cichoriinae</taxon>
        <taxon>Cichorium</taxon>
    </lineage>
</organism>
<dbReference type="EMBL" id="CM042014">
    <property type="protein sequence ID" value="KAI3722357.1"/>
    <property type="molecule type" value="Genomic_DNA"/>
</dbReference>
<reference evidence="2" key="1">
    <citation type="journal article" date="2022" name="Mol. Ecol. Resour.">
        <title>The genomes of chicory, endive, great burdock and yacon provide insights into Asteraceae palaeo-polyploidization history and plant inulin production.</title>
        <authorList>
            <person name="Fan W."/>
            <person name="Wang S."/>
            <person name="Wang H."/>
            <person name="Wang A."/>
            <person name="Jiang F."/>
            <person name="Liu H."/>
            <person name="Zhao H."/>
            <person name="Xu D."/>
            <person name="Zhang Y."/>
        </authorList>
    </citation>
    <scope>NUCLEOTIDE SEQUENCE [LARGE SCALE GENOMIC DNA]</scope>
    <source>
        <strain evidence="2">cv. Punajuju</strain>
    </source>
</reference>